<reference evidence="2 3" key="1">
    <citation type="submission" date="2018-09" db="EMBL/GenBank/DDBJ databases">
        <title>Characterization of the phylogenetic diversity of five novel species belonging to the genus Bifidobacterium.</title>
        <authorList>
            <person name="Lugli G.A."/>
            <person name="Duranti S."/>
            <person name="Milani C."/>
        </authorList>
    </citation>
    <scope>NUCLEOTIDE SEQUENCE [LARGE SCALE GENOMIC DNA]</scope>
    <source>
        <strain evidence="2 3">2020B</strain>
    </source>
</reference>
<name>A0A430F4E4_9BIFI</name>
<evidence type="ECO:0000313" key="3">
    <source>
        <dbReference type="Proteomes" id="UP000288052"/>
    </source>
</evidence>
<gene>
    <name evidence="2" type="ORF">D2E22_1951</name>
</gene>
<dbReference type="OrthoDB" id="9923270at2"/>
<dbReference type="RefSeq" id="WP_126032911.1">
    <property type="nucleotide sequence ID" value="NZ_QXGI01000012.1"/>
</dbReference>
<keyword evidence="3" id="KW-1185">Reference proteome</keyword>
<accession>A0A430F4E4</accession>
<dbReference type="Proteomes" id="UP000288052">
    <property type="component" value="Unassembled WGS sequence"/>
</dbReference>
<protein>
    <submittedName>
        <fullName evidence="2">Uncharacterized protein</fullName>
    </submittedName>
</protein>
<dbReference type="AlphaFoldDB" id="A0A430F4E4"/>
<dbReference type="EMBL" id="QXGI01000012">
    <property type="protein sequence ID" value="RSX44665.1"/>
    <property type="molecule type" value="Genomic_DNA"/>
</dbReference>
<feature type="coiled-coil region" evidence="1">
    <location>
        <begin position="49"/>
        <end position="78"/>
    </location>
</feature>
<proteinExistence type="predicted"/>
<evidence type="ECO:0000313" key="2">
    <source>
        <dbReference type="EMBL" id="RSX44665.1"/>
    </source>
</evidence>
<organism evidence="2 3">
    <name type="scientific">Bifidobacterium castoris</name>
    <dbReference type="NCBI Taxonomy" id="2306972"/>
    <lineage>
        <taxon>Bacteria</taxon>
        <taxon>Bacillati</taxon>
        <taxon>Actinomycetota</taxon>
        <taxon>Actinomycetes</taxon>
        <taxon>Bifidobacteriales</taxon>
        <taxon>Bifidobacteriaceae</taxon>
        <taxon>Bifidobacterium</taxon>
    </lineage>
</organism>
<sequence>MTATSVDIPNTQMTRRQRFTAVASFRKHHAWAVDYEPHTLLDHNPGMSVREAFEQLKAEAEREQRLQQEKERRDVQRTAHRLYNTRYCALEEPERIQLRIFLENGGRKDIADALVDNVTCSAESIRKLIDEGEWDRDPEKDWLAILPPRAQPEPTVGGIGRFLADLRAHRRKWRMWGTFPTSEGAEHEARVLSQRAGLGFDIRTVTYQPDGTTGVFARRP</sequence>
<keyword evidence="1" id="KW-0175">Coiled coil</keyword>
<comment type="caution">
    <text evidence="2">The sequence shown here is derived from an EMBL/GenBank/DDBJ whole genome shotgun (WGS) entry which is preliminary data.</text>
</comment>
<evidence type="ECO:0000256" key="1">
    <source>
        <dbReference type="SAM" id="Coils"/>
    </source>
</evidence>